<dbReference type="PANTHER" id="PTHR13715:SF99">
    <property type="entry name" value="INOSITOL 1,4,5-TRISPHOSPHATE RECEPTOR-LIKE PROTEIN A"/>
    <property type="match status" value="1"/>
</dbReference>
<dbReference type="Pfam" id="PF08454">
    <property type="entry name" value="RIH_assoc"/>
    <property type="match status" value="1"/>
</dbReference>
<name>G7ZUA1_PARTE</name>
<evidence type="ECO:0000256" key="5">
    <source>
        <dbReference type="ARBA" id="ARBA00023136"/>
    </source>
</evidence>
<dbReference type="CDD" id="cd23263">
    <property type="entry name" value="beta-trefoil_MIR"/>
    <property type="match status" value="1"/>
</dbReference>
<evidence type="ECO:0000256" key="2">
    <source>
        <dbReference type="ARBA" id="ARBA00022692"/>
    </source>
</evidence>
<keyword evidence="2 7" id="KW-0812">Transmembrane</keyword>
<comment type="subcellular location">
    <subcellularLocation>
        <location evidence="1">Membrane</location>
        <topology evidence="1">Multi-pass membrane protein</topology>
    </subcellularLocation>
</comment>
<organism evidence="12">
    <name type="scientific">Paramecium tetraurelia</name>
    <dbReference type="NCBI Taxonomy" id="5888"/>
    <lineage>
        <taxon>Eukaryota</taxon>
        <taxon>Sar</taxon>
        <taxon>Alveolata</taxon>
        <taxon>Ciliophora</taxon>
        <taxon>Intramacronucleata</taxon>
        <taxon>Oligohymenophorea</taxon>
        <taxon>Peniculida</taxon>
        <taxon>Parameciidae</taxon>
        <taxon>Paramecium</taxon>
    </lineage>
</organism>
<feature type="domain" description="Ion transport" evidence="8">
    <location>
        <begin position="2423"/>
        <end position="2609"/>
    </location>
</feature>
<dbReference type="PANTHER" id="PTHR13715">
    <property type="entry name" value="RYANODINE RECEPTOR AND IP3 RECEPTOR"/>
    <property type="match status" value="1"/>
</dbReference>
<sequence>MEEQLLQPVTYGSVIYLSTESNLNSFMFSDGFMDKSVKLKSFESICQVDYYDFSFSLFMVLPFSSIQSFEHQANVIQEWRKKLIDNNENKLEKRREAIQEMWNKLESEYQFNLGVIQKSYNASICFASSNFMLLHINSLKFLTLYQDDNNNLFLQLTENPDECCFFNFDPSLKLQRGRSDNFVYEDEIVYIACAKKYSGKSPYLSIIQNDTIIGLIDSKENWKVNIYEQPFKESTYMRVGSCVWILSSEMPLFFTCQRPDDPYYQMYMTSKNPNFAKEKKGILYEWQQNDKKDLKEQFLNQPRELLLDGLQILLTLIKTPKIGQSDELSPFGLWKIESNNVKLGGELKWDQTYRLKNIITGCYLSVQGSPTNARLMPYNRANTSSKNADFSCTEFRFVPIDNLIQYKGKTKSIQKISKDAFFMIQHAKTGLWVSLNQNEGIQQPNLLDYVKDINTYRFREASLQQVWETYCITASQKLLIKFAEYPKSDIERQQFDFLFERVKEMIQFLSEFLTNSQVANMSLDQEPLQVCRGRQDRFKEQYSLGLLCWLLIEIFPTLDEFELYQINPDDGSKWTLKRRKGHSKIQNTSIKQETEIIKKRYEICQLGYQLLSIAATRNQDNQQFILKFLTNLSNHIGFGSFVTQSLKQCFRDNKEILEDLHRQKINEVAQSQYQDIFQAMAHRLKQFEPYYKVEILELLSAFTSQEHQSIYINQEKIFQAIVENKNFLFGHLMRIDYLDNNLLVEYRVFVEREYESKQLQIQEFFLKPQEQQQRQIFDNKFIDFRIQQYFLEQLRLYGKLCQNRNYACVKNLQELLPRKALLYYLGTSIDDEIKAILCQLILNLYIDQEPRSIINKPSFVRVLNTSNYSGKDDITDRFIEINLTNDIQGTYQIRKWLLEYLRAKIEYLDDPNVNEDKTTSIYNELTYEVIRCLSLMVKFGLFSKHANQLLQTTLKLNNQNIDLNNLFNDLKNLVCYLAKLLEYDHNYFQELKVNQIKRSYMEEKEDLKYMINLNIFQKAKVEEEEEEQGTLHKEQDLSQSFPFLKRYTSLFKLIKYFTTKTCKFQKQSKFFILIKKEICGIFQTLLEWREDIQIGKAINWFQKKQSDYSNIEDEEIANEIMPSFSIEPGKYNKDDEEDNIHQEEEIQDFDHILERPFVEVLILAFYFAQDPDLQNSVVNLLYKRFTQRKKLLLNLKKVSLVQPDNNSYKLLSTLVNDIKNQISYSQSWLQIIESNVYDEKAEEALNQTVEKFNSILKEFEQKCDAEQFNIKQKIFKHLGGHKLILKFLESGIRVIYSKIKYFHISAEEEKELANFAITPGLNRIKNLPPLSLEQKKPEPAAIENSDQYSYRKQFIQYVIKVFTTSHQILSKFAEGNKSNQNSIYKIYVTLLDKPVRINIGQVAFLKSLYTNNVDLCLKPQDQCFDYVQHLINDHGHQYEFLEVMLVFLKASKETDSQKIQVAIMSKILSNYNYFDPTKQIIPKRDLPLFYEDKRQEERQLMFRKKFIQLVSGCIESEISVNFIVQLQENLSVRQLLQMLLYDTKSPTGSLEMKEQIFSILKIYFEKIDKALHEFQSCCAEFTKLLQTVSQKMQQPRISKEDQSFIALQIVKLVNVYFMNFLKDIGMISLKMLAQDQSIQKEKFIFQFAQQLVTALPKFDKLPAYKAGFMELSNNFSLHLSDDYFSQFENNHQEIQINNNQPTQLIQQQDSEQFDKSSSYESWNAFVKKILKSSSIKKAVLSERMKFKEVILNVQDIFEKPKETMDIRLKDLIISRDDIIVKLLNYIEHWKVRNASRHTVIFIIKSIRALLQIKNEKQLIKMQIHLDSLKATQIALRLYWSDKVTEDLYIYQLIKWIISLLEGGNKVIQMSILNLMKMNSDSEAFFLKIYTILTEYMTSMRKMRKKDDQKKIRKRKFIAKTLQVIQLLCEGHNNDLQNYLRQQANSKVSYDIVSLMVKLVISNRISDATYESLVQCLDTLTEVVQGPCKENQVVIVTSKFVSWSVDLLKEDPKLFEYNKIDIQQVKLKRLKFKCTNTLLSLMELQEENDEIMNLLIRSIPITILVNELAKFYLLYTSFYKKEYVVECFKTYLDEGDDYELKKKNECIIEYGFNLFIIINILMLKNKKSQEADLEEIRKLIDEYQFVNKKSNQGLEGLLDLKINIDLNIKINLPSFGQVEDEESNELKKAQEMKKAQKDAYKFFSENTVFIEIARDDQLHRIYFPLLPQCKMLSKESRKDFCEQVDHSSIRDKLVYLMTSADQMRKVMEHEELLRNLFKRLKVVELIATHKLLWEQLAFVTNVIINLVILCSYGNYAYTDELPTPFPVSFNGIKFSLEWVLQNQLYYDSTQPDSDLLWDARLNQPRLFYVSDFTWTNTLIVILGYLNLGFSLLVITFFAIKKAPLLITDMWVEFLGKPMGCIERTIMSFVMIVRSFINCLVDFDFAYFCGYMACIVVGLVIHPFAFVLLLADFLRISTLKIVIKAIWISKIQMGLSFLVFLLVEYYFAVIGYLFFWDQYQNQSCQIMWRCFLQTFDQTFKNGGAIGDYLADTQLQDPTGSQLPINYSLTPYQQDRFIYRFVFDVLFKFILVFLIINMVAGIIIDTFGALKDEMLEKQSNLEDYCFICGIQSEKLDKSTQYGHYSHIKKNHHMWNYVYYKVYLFFKPKNDLSGNETYVKRLMINNEIDWFPVKKAIGFTDEDEEDEEQNEDNLQIIEETYQEVQELEQLALSTNQKLKIFI</sequence>
<dbReference type="InterPro" id="IPR005821">
    <property type="entry name" value="Ion_trans_dom"/>
</dbReference>
<dbReference type="Pfam" id="PF02815">
    <property type="entry name" value="MIR"/>
    <property type="match status" value="1"/>
</dbReference>
<evidence type="ECO:0000256" key="4">
    <source>
        <dbReference type="ARBA" id="ARBA00022989"/>
    </source>
</evidence>
<feature type="transmembrane region" description="Helical" evidence="7">
    <location>
        <begin position="2582"/>
        <end position="2607"/>
    </location>
</feature>
<evidence type="ECO:0000256" key="1">
    <source>
        <dbReference type="ARBA" id="ARBA00004141"/>
    </source>
</evidence>
<evidence type="ECO:0000259" key="10">
    <source>
        <dbReference type="Pfam" id="PF08454"/>
    </source>
</evidence>
<evidence type="ECO:0000259" key="11">
    <source>
        <dbReference type="Pfam" id="PF08709"/>
    </source>
</evidence>
<feature type="coiled-coil region" evidence="6">
    <location>
        <begin position="2703"/>
        <end position="2733"/>
    </location>
</feature>
<dbReference type="EMBL" id="FR877772">
    <property type="protein sequence ID" value="CCC21099.1"/>
    <property type="molecule type" value="Genomic_DNA"/>
</dbReference>
<dbReference type="SUPFAM" id="SSF100909">
    <property type="entry name" value="IP3 receptor type 1 binding core, domain 2"/>
    <property type="match status" value="2"/>
</dbReference>
<keyword evidence="6" id="KW-0175">Coiled coil</keyword>
<feature type="domain" description="MIR" evidence="9">
    <location>
        <begin position="332"/>
        <end position="438"/>
    </location>
</feature>
<dbReference type="InterPro" id="IPR016093">
    <property type="entry name" value="MIR_motif"/>
</dbReference>
<feature type="domain" description="RyR/IP3R Homology associated" evidence="10">
    <location>
        <begin position="1913"/>
        <end position="2007"/>
    </location>
</feature>
<dbReference type="InterPro" id="IPR013662">
    <property type="entry name" value="RIH_assoc-dom"/>
</dbReference>
<proteinExistence type="predicted"/>
<evidence type="ECO:0000256" key="3">
    <source>
        <dbReference type="ARBA" id="ARBA00022737"/>
    </source>
</evidence>
<dbReference type="InterPro" id="IPR035910">
    <property type="entry name" value="RyR/IP3R_RIH_dom_sf"/>
</dbReference>
<feature type="coiled-coil region" evidence="6">
    <location>
        <begin position="80"/>
        <end position="108"/>
    </location>
</feature>
<keyword evidence="4 7" id="KW-1133">Transmembrane helix</keyword>
<evidence type="ECO:0000259" key="8">
    <source>
        <dbReference type="Pfam" id="PF00520"/>
    </source>
</evidence>
<dbReference type="Gene3D" id="1.10.287.70">
    <property type="match status" value="1"/>
</dbReference>
<feature type="transmembrane region" description="Helical" evidence="7">
    <location>
        <begin position="2493"/>
        <end position="2513"/>
    </location>
</feature>
<comment type="miscellaneous">
    <text evidence="12">The sequence shown here is derived from an EMBL/GenBank/DDBJ third party annotation (TPA) entry.</text>
</comment>
<keyword evidence="5 7" id="KW-0472">Membrane</keyword>
<reference evidence="12" key="1">
    <citation type="journal article" date="2011" name="PLoS ONE">
        <title>Ca2+-release channels related to InsP3 and ryanodine receptors in Paramecium. Genomic expansion, differential positioning and partial transcriptional elimination.</title>
        <authorList>
            <person name="Ladenburger E.M."/>
            <person name="Plattner H."/>
        </authorList>
    </citation>
    <scope>NUCLEOTIDE SEQUENCE</scope>
    <source>
        <strain evidence="12">D4-2</strain>
    </source>
</reference>
<dbReference type="InterPro" id="IPR036300">
    <property type="entry name" value="MIR_dom_sf"/>
</dbReference>
<dbReference type="Pfam" id="PF08709">
    <property type="entry name" value="Ins145_P3_rec"/>
    <property type="match status" value="1"/>
</dbReference>
<evidence type="ECO:0000256" key="6">
    <source>
        <dbReference type="SAM" id="Coils"/>
    </source>
</evidence>
<protein>
    <submittedName>
        <fullName evidence="12">Calcium-release channel III-2</fullName>
    </submittedName>
</protein>
<dbReference type="InterPro" id="IPR015925">
    <property type="entry name" value="Ryanodine_IP3_receptor"/>
</dbReference>
<dbReference type="InterPro" id="IPR014821">
    <property type="entry name" value="Ins145_P3_rcpt"/>
</dbReference>
<feature type="transmembrane region" description="Helical" evidence="7">
    <location>
        <begin position="2443"/>
        <end position="2472"/>
    </location>
</feature>
<feature type="transmembrane region" description="Helical" evidence="7">
    <location>
        <begin position="2377"/>
        <end position="2398"/>
    </location>
</feature>
<evidence type="ECO:0000313" key="12">
    <source>
        <dbReference type="EMBL" id="CCC21099.1"/>
    </source>
</evidence>
<evidence type="ECO:0000256" key="7">
    <source>
        <dbReference type="SAM" id="Phobius"/>
    </source>
</evidence>
<dbReference type="Gene3D" id="2.80.10.50">
    <property type="match status" value="2"/>
</dbReference>
<dbReference type="SUPFAM" id="SSF82109">
    <property type="entry name" value="MIR domain"/>
    <property type="match status" value="1"/>
</dbReference>
<accession>G7ZUA1</accession>
<keyword evidence="3" id="KW-0677">Repeat</keyword>
<gene>
    <name evidence="12" type="primary">crc-III-2</name>
</gene>
<dbReference type="GO" id="GO:0006816">
    <property type="term" value="P:calcium ion transport"/>
    <property type="evidence" value="ECO:0007669"/>
    <property type="project" value="InterPro"/>
</dbReference>
<dbReference type="Pfam" id="PF00520">
    <property type="entry name" value="Ion_trans"/>
    <property type="match status" value="1"/>
</dbReference>
<evidence type="ECO:0000259" key="9">
    <source>
        <dbReference type="Pfam" id="PF02815"/>
    </source>
</evidence>
<feature type="domain" description="Inositol 1,4,5-trisphosphate/ryanodine receptor" evidence="11">
    <location>
        <begin position="7"/>
        <end position="226"/>
    </location>
</feature>